<organism evidence="2 3">
    <name type="scientific">Ferrigenium kumadai</name>
    <dbReference type="NCBI Taxonomy" id="1682490"/>
    <lineage>
        <taxon>Bacteria</taxon>
        <taxon>Pseudomonadati</taxon>
        <taxon>Pseudomonadota</taxon>
        <taxon>Betaproteobacteria</taxon>
        <taxon>Nitrosomonadales</taxon>
        <taxon>Gallionellaceae</taxon>
        <taxon>Ferrigenium</taxon>
    </lineage>
</organism>
<dbReference type="RefSeq" id="WP_212786630.1">
    <property type="nucleotide sequence ID" value="NZ_AP019536.1"/>
</dbReference>
<feature type="transmembrane region" description="Helical" evidence="1">
    <location>
        <begin position="66"/>
        <end position="87"/>
    </location>
</feature>
<evidence type="ECO:0000313" key="2">
    <source>
        <dbReference type="EMBL" id="BBI99028.1"/>
    </source>
</evidence>
<evidence type="ECO:0000256" key="1">
    <source>
        <dbReference type="SAM" id="Phobius"/>
    </source>
</evidence>
<keyword evidence="1" id="KW-0812">Transmembrane</keyword>
<keyword evidence="3" id="KW-1185">Reference proteome</keyword>
<name>A0AAN1SXY7_9PROT</name>
<dbReference type="Proteomes" id="UP001319121">
    <property type="component" value="Chromosome"/>
</dbReference>
<keyword evidence="1" id="KW-0472">Membrane</keyword>
<reference evidence="2 3" key="1">
    <citation type="submission" date="2019-03" db="EMBL/GenBank/DDBJ databases">
        <title>Complete genome sequence of Ferrigenium kumadai strain An22, a microaerophilic iron-oxidizing bacterium isolated from a paddy field soil.</title>
        <authorList>
            <person name="Watanabe T."/>
            <person name="Asakawa S."/>
        </authorList>
    </citation>
    <scope>NUCLEOTIDE SEQUENCE [LARGE SCALE GENOMIC DNA]</scope>
    <source>
        <strain evidence="2 3">An22</strain>
    </source>
</reference>
<sequence>MRFFTEHFFSEEQKSELLGDKYAQAQRAAMQTEQEGWYRTLEIAQTKERLQRLQDEFDRGAKLVELAVLPLILTITLACGLVSSFLMDGSI</sequence>
<dbReference type="AlphaFoldDB" id="A0AAN1SXY7"/>
<keyword evidence="1" id="KW-1133">Transmembrane helix</keyword>
<proteinExistence type="predicted"/>
<dbReference type="EMBL" id="AP019536">
    <property type="protein sequence ID" value="BBI99028.1"/>
    <property type="molecule type" value="Genomic_DNA"/>
</dbReference>
<dbReference type="KEGG" id="fku:FGKAn22_07210"/>
<evidence type="ECO:0000313" key="3">
    <source>
        <dbReference type="Proteomes" id="UP001319121"/>
    </source>
</evidence>
<protein>
    <submittedName>
        <fullName evidence="2">Uncharacterized protein</fullName>
    </submittedName>
</protein>
<gene>
    <name evidence="2" type="ORF">FGKAn22_07210</name>
</gene>
<accession>A0AAN1SXY7</accession>